<proteinExistence type="predicted"/>
<dbReference type="Pfam" id="PF00041">
    <property type="entry name" value="fn3"/>
    <property type="match status" value="1"/>
</dbReference>
<dbReference type="SUPFAM" id="SSF49265">
    <property type="entry name" value="Fibronectin type III"/>
    <property type="match status" value="1"/>
</dbReference>
<dbReference type="InterPro" id="IPR011042">
    <property type="entry name" value="6-blade_b-propeller_TolB-like"/>
</dbReference>
<sequence length="450" mass="47723">MKIFYLLFCSFLLTLFAAACNDDGGTTDPGDVTPPAEVSDLAASDPTDTSIQLDWTSPGDDGVTGTATAYDIRYSTATITAGNWSQAIPVTGEPGPQAAPSAQGMTVDGLEPGTEYFFAMKTADEVPNWSGLSNVAVDTTTGMRTLIVAESGNDSYVVIIPTTGVDSVTVTPDLDYLPTDFTFGYGSRRVYFLSRVSASGASAVWGCDTFDGTNLTTLTNHNNLDVRDLDGSPIEEKLVLSAIDLNDGTTFAHIYTMNETGTGLTQISFLDEILQESDGTHIKCTDGEHNPIWSPDGTKIAYYAVATNIDAGSPPHNVWVTMNADGSGKEVVYVFVSTAHYRDAGWSHDGEFLFIHQSDAIKAIHLSSLATTDILAGLGTQPYWPEDLTASPASMAIAFDRRYAGESPLFIAVLNAAGSSVSVVSSTQVSANGVAHGYGAPDWAPFYPEN</sequence>
<dbReference type="PROSITE" id="PS50853">
    <property type="entry name" value="FN3"/>
    <property type="match status" value="1"/>
</dbReference>
<protein>
    <submittedName>
        <fullName evidence="3">Fibronectin type III domain-containing protein</fullName>
    </submittedName>
</protein>
<feature type="signal peptide" evidence="1">
    <location>
        <begin position="1"/>
        <end position="19"/>
    </location>
</feature>
<evidence type="ECO:0000313" key="4">
    <source>
        <dbReference type="Proteomes" id="UP000777784"/>
    </source>
</evidence>
<dbReference type="EMBL" id="JAHJDP010000031">
    <property type="protein sequence ID" value="MBU2690437.1"/>
    <property type="molecule type" value="Genomic_DNA"/>
</dbReference>
<dbReference type="Gene3D" id="2.120.10.30">
    <property type="entry name" value="TolB, C-terminal domain"/>
    <property type="match status" value="1"/>
</dbReference>
<dbReference type="InterPro" id="IPR011659">
    <property type="entry name" value="WD40"/>
</dbReference>
<dbReference type="SUPFAM" id="SSF50969">
    <property type="entry name" value="YVTN repeat-like/Quinoprotein amine dehydrogenase"/>
    <property type="match status" value="1"/>
</dbReference>
<comment type="caution">
    <text evidence="3">The sequence shown here is derived from an EMBL/GenBank/DDBJ whole genome shotgun (WGS) entry which is preliminary data.</text>
</comment>
<dbReference type="InterPro" id="IPR036116">
    <property type="entry name" value="FN3_sf"/>
</dbReference>
<dbReference type="SMART" id="SM00060">
    <property type="entry name" value="FN3"/>
    <property type="match status" value="1"/>
</dbReference>
<feature type="chain" id="PRO_5037557313" evidence="1">
    <location>
        <begin position="20"/>
        <end position="450"/>
    </location>
</feature>
<dbReference type="PROSITE" id="PS51257">
    <property type="entry name" value="PROKAR_LIPOPROTEIN"/>
    <property type="match status" value="1"/>
</dbReference>
<keyword evidence="1" id="KW-0732">Signal</keyword>
<dbReference type="Gene3D" id="2.60.40.10">
    <property type="entry name" value="Immunoglobulins"/>
    <property type="match status" value="1"/>
</dbReference>
<reference evidence="3" key="1">
    <citation type="submission" date="2021-05" db="EMBL/GenBank/DDBJ databases">
        <title>Energy efficiency and biological interactions define the core microbiome of deep oligotrophic groundwater.</title>
        <authorList>
            <person name="Mehrshad M."/>
            <person name="Lopez-Fernandez M."/>
            <person name="Bell E."/>
            <person name="Bernier-Latmani R."/>
            <person name="Bertilsson S."/>
            <person name="Dopson M."/>
        </authorList>
    </citation>
    <scope>NUCLEOTIDE SEQUENCE</scope>
    <source>
        <strain evidence="3">Modern_marine.mb.64</strain>
    </source>
</reference>
<dbReference type="InterPro" id="IPR003961">
    <property type="entry name" value="FN3_dom"/>
</dbReference>
<accession>A0A948RVU8</accession>
<dbReference type="Proteomes" id="UP000777784">
    <property type="component" value="Unassembled WGS sequence"/>
</dbReference>
<dbReference type="CDD" id="cd00063">
    <property type="entry name" value="FN3"/>
    <property type="match status" value="1"/>
</dbReference>
<evidence type="ECO:0000313" key="3">
    <source>
        <dbReference type="EMBL" id="MBU2690437.1"/>
    </source>
</evidence>
<dbReference type="AlphaFoldDB" id="A0A948RVU8"/>
<organism evidence="3 4">
    <name type="scientific">Eiseniibacteriota bacterium</name>
    <dbReference type="NCBI Taxonomy" id="2212470"/>
    <lineage>
        <taxon>Bacteria</taxon>
        <taxon>Candidatus Eiseniibacteriota</taxon>
    </lineage>
</organism>
<dbReference type="Pfam" id="PF07676">
    <property type="entry name" value="PD40"/>
    <property type="match status" value="1"/>
</dbReference>
<evidence type="ECO:0000256" key="1">
    <source>
        <dbReference type="SAM" id="SignalP"/>
    </source>
</evidence>
<dbReference type="InterPro" id="IPR013783">
    <property type="entry name" value="Ig-like_fold"/>
</dbReference>
<gene>
    <name evidence="3" type="ORF">KJ970_05870</name>
</gene>
<name>A0A948RVU8_UNCEI</name>
<dbReference type="InterPro" id="IPR011044">
    <property type="entry name" value="Quino_amine_DH_bsu"/>
</dbReference>
<feature type="domain" description="Fibronectin type-III" evidence="2">
    <location>
        <begin position="34"/>
        <end position="144"/>
    </location>
</feature>
<evidence type="ECO:0000259" key="2">
    <source>
        <dbReference type="PROSITE" id="PS50853"/>
    </source>
</evidence>